<evidence type="ECO:0000256" key="4">
    <source>
        <dbReference type="ARBA" id="ARBA00022723"/>
    </source>
</evidence>
<dbReference type="InterPro" id="IPR013785">
    <property type="entry name" value="Aldolase_TIM"/>
</dbReference>
<dbReference type="PROSITE" id="PS51918">
    <property type="entry name" value="RADICAL_SAM"/>
    <property type="match status" value="1"/>
</dbReference>
<evidence type="ECO:0000256" key="2">
    <source>
        <dbReference type="ARBA" id="ARBA00022485"/>
    </source>
</evidence>
<dbReference type="EMBL" id="BART01008359">
    <property type="protein sequence ID" value="GAG53761.1"/>
    <property type="molecule type" value="Genomic_DNA"/>
</dbReference>
<reference evidence="9" key="1">
    <citation type="journal article" date="2014" name="Front. Microbiol.">
        <title>High frequency of phylogenetically diverse reductive dehalogenase-homologous genes in deep subseafloor sedimentary metagenomes.</title>
        <authorList>
            <person name="Kawai M."/>
            <person name="Futagami T."/>
            <person name="Toyoda A."/>
            <person name="Takaki Y."/>
            <person name="Nishi S."/>
            <person name="Hori S."/>
            <person name="Arai W."/>
            <person name="Tsubouchi T."/>
            <person name="Morono Y."/>
            <person name="Uchiyama I."/>
            <person name="Ito T."/>
            <person name="Fujiyama A."/>
            <person name="Inagaki F."/>
            <person name="Takami H."/>
        </authorList>
    </citation>
    <scope>NUCLEOTIDE SEQUENCE</scope>
    <source>
        <strain evidence="9">Expedition CK06-06</strain>
    </source>
</reference>
<dbReference type="Pfam" id="PF00037">
    <property type="entry name" value="Fer4"/>
    <property type="match status" value="2"/>
</dbReference>
<keyword evidence="3" id="KW-0949">S-adenosyl-L-methionine</keyword>
<sequence length="320" mass="36774">LFKMAESKALIFQIQKMSTEDGPGIRTTVFFKQCPLNCIWCHNPESILKKKQLEWFKHKCIGCKICIEMCQQGALSLDEEGMHIDRDKCNSCGLCSDECPSTALHMFGELWDLEDLYYEIQKDKVYYTQSHGGITVSGGEPTLQSDFLLDFLKKCKENGISTALDTCGYASKNIYEKILPYVDLILLDIKEINSEKHERHTGVPNTLILENAIWISEYVKKNNKKLWVRTPIIPNYTTTEENIKGIGDFIVNKLHSIPERWDLLSFNNLCTAKYERLDIEWSLKDLPLISSDEMDKFIEIGKKVGVKNVQWSGLTLKQDL</sequence>
<dbReference type="SFLD" id="SFLDG01066">
    <property type="entry name" value="organic_radical-activating_enz"/>
    <property type="match status" value="1"/>
</dbReference>
<keyword evidence="6" id="KW-0411">Iron-sulfur</keyword>
<dbReference type="InterPro" id="IPR040074">
    <property type="entry name" value="BssD/PflA/YjjW"/>
</dbReference>
<dbReference type="NCBIfam" id="TIGR02494">
    <property type="entry name" value="PFLE_PFLC"/>
    <property type="match status" value="1"/>
</dbReference>
<protein>
    <recommendedName>
        <fullName evidence="10">Radical SAM core domain-containing protein</fullName>
    </recommendedName>
</protein>
<feature type="domain" description="Radical SAM core" evidence="8">
    <location>
        <begin position="20"/>
        <end position="307"/>
    </location>
</feature>
<dbReference type="Gene3D" id="3.30.70.20">
    <property type="match status" value="1"/>
</dbReference>
<feature type="non-terminal residue" evidence="9">
    <location>
        <position position="1"/>
    </location>
</feature>
<gene>
    <name evidence="9" type="ORF">S01H4_18823</name>
</gene>
<dbReference type="GO" id="GO:0016491">
    <property type="term" value="F:oxidoreductase activity"/>
    <property type="evidence" value="ECO:0007669"/>
    <property type="project" value="InterPro"/>
</dbReference>
<dbReference type="PANTHER" id="PTHR30352">
    <property type="entry name" value="PYRUVATE FORMATE-LYASE-ACTIVATING ENZYME"/>
    <property type="match status" value="1"/>
</dbReference>
<dbReference type="InterPro" id="IPR007197">
    <property type="entry name" value="rSAM"/>
</dbReference>
<evidence type="ECO:0000256" key="3">
    <source>
        <dbReference type="ARBA" id="ARBA00022691"/>
    </source>
</evidence>
<evidence type="ECO:0000259" key="8">
    <source>
        <dbReference type="PROSITE" id="PS51918"/>
    </source>
</evidence>
<feature type="domain" description="4Fe-4S ferredoxin-type" evidence="7">
    <location>
        <begin position="80"/>
        <end position="109"/>
    </location>
</feature>
<proteinExistence type="predicted"/>
<dbReference type="InterPro" id="IPR012839">
    <property type="entry name" value="Organic_radical_activase"/>
</dbReference>
<dbReference type="SFLD" id="SFLDG01118">
    <property type="entry name" value="activating_enzymes__group_2"/>
    <property type="match status" value="1"/>
</dbReference>
<comment type="caution">
    <text evidence="9">The sequence shown here is derived from an EMBL/GenBank/DDBJ whole genome shotgun (WGS) entry which is preliminary data.</text>
</comment>
<accession>X1A0F0</accession>
<dbReference type="Gene3D" id="3.20.20.70">
    <property type="entry name" value="Aldolase class I"/>
    <property type="match status" value="1"/>
</dbReference>
<dbReference type="PROSITE" id="PS51379">
    <property type="entry name" value="4FE4S_FER_2"/>
    <property type="match status" value="2"/>
</dbReference>
<dbReference type="PANTHER" id="PTHR30352:SF4">
    <property type="entry name" value="PYRUVATE FORMATE-LYASE 2-ACTIVATING ENZYME"/>
    <property type="match status" value="1"/>
</dbReference>
<dbReference type="InterPro" id="IPR034457">
    <property type="entry name" value="Organic_radical-activating"/>
</dbReference>
<dbReference type="InterPro" id="IPR017896">
    <property type="entry name" value="4Fe4S_Fe-S-bd"/>
</dbReference>
<dbReference type="PROSITE" id="PS00198">
    <property type="entry name" value="4FE4S_FER_1"/>
    <property type="match status" value="1"/>
</dbReference>
<evidence type="ECO:0000256" key="1">
    <source>
        <dbReference type="ARBA" id="ARBA00001966"/>
    </source>
</evidence>
<dbReference type="InterPro" id="IPR017900">
    <property type="entry name" value="4Fe4S_Fe_S_CS"/>
</dbReference>
<feature type="domain" description="4Fe-4S ferredoxin-type" evidence="7">
    <location>
        <begin position="51"/>
        <end position="79"/>
    </location>
</feature>
<keyword evidence="4" id="KW-0479">Metal-binding</keyword>
<name>X1A0F0_9ZZZZ</name>
<keyword evidence="5" id="KW-0408">Iron</keyword>
<dbReference type="GO" id="GO:0046872">
    <property type="term" value="F:metal ion binding"/>
    <property type="evidence" value="ECO:0007669"/>
    <property type="project" value="UniProtKB-KW"/>
</dbReference>
<dbReference type="SFLD" id="SFLDS00029">
    <property type="entry name" value="Radical_SAM"/>
    <property type="match status" value="1"/>
</dbReference>
<dbReference type="GO" id="GO:0051539">
    <property type="term" value="F:4 iron, 4 sulfur cluster binding"/>
    <property type="evidence" value="ECO:0007669"/>
    <property type="project" value="UniProtKB-KW"/>
</dbReference>
<dbReference type="SUPFAM" id="SSF102114">
    <property type="entry name" value="Radical SAM enzymes"/>
    <property type="match status" value="1"/>
</dbReference>
<dbReference type="PIRSF" id="PIRSF000371">
    <property type="entry name" value="PFL_act_enz"/>
    <property type="match status" value="1"/>
</dbReference>
<evidence type="ECO:0000313" key="9">
    <source>
        <dbReference type="EMBL" id="GAG53761.1"/>
    </source>
</evidence>
<organism evidence="9">
    <name type="scientific">marine sediment metagenome</name>
    <dbReference type="NCBI Taxonomy" id="412755"/>
    <lineage>
        <taxon>unclassified sequences</taxon>
        <taxon>metagenomes</taxon>
        <taxon>ecological metagenomes</taxon>
    </lineage>
</organism>
<dbReference type="InterPro" id="IPR058240">
    <property type="entry name" value="rSAM_sf"/>
</dbReference>
<dbReference type="Pfam" id="PF04055">
    <property type="entry name" value="Radical_SAM"/>
    <property type="match status" value="1"/>
</dbReference>
<comment type="cofactor">
    <cofactor evidence="1">
        <name>[4Fe-4S] cluster</name>
        <dbReference type="ChEBI" id="CHEBI:49883"/>
    </cofactor>
</comment>
<evidence type="ECO:0000256" key="5">
    <source>
        <dbReference type="ARBA" id="ARBA00023004"/>
    </source>
</evidence>
<evidence type="ECO:0000259" key="7">
    <source>
        <dbReference type="PROSITE" id="PS51379"/>
    </source>
</evidence>
<dbReference type="AlphaFoldDB" id="X1A0F0"/>
<evidence type="ECO:0000256" key="6">
    <source>
        <dbReference type="ARBA" id="ARBA00023014"/>
    </source>
</evidence>
<evidence type="ECO:0008006" key="10">
    <source>
        <dbReference type="Google" id="ProtNLM"/>
    </source>
</evidence>
<dbReference type="SUPFAM" id="SSF54862">
    <property type="entry name" value="4Fe-4S ferredoxins"/>
    <property type="match status" value="1"/>
</dbReference>
<keyword evidence="2" id="KW-0004">4Fe-4S</keyword>